<dbReference type="Gene3D" id="1.50.40.10">
    <property type="entry name" value="Mitochondrial carrier domain"/>
    <property type="match status" value="1"/>
</dbReference>
<dbReference type="Pfam" id="PF00153">
    <property type="entry name" value="Mito_carr"/>
    <property type="match status" value="3"/>
</dbReference>
<proteinExistence type="inferred from homology"/>
<evidence type="ECO:0000256" key="8">
    <source>
        <dbReference type="PROSITE-ProRule" id="PRU00282"/>
    </source>
</evidence>
<sequence length="269" mass="28682">MSAGLTVNTCLFPLNTLKTRLQSRPVGAAMGFADRSILRGLYRGFLIDTMGTFPGTGLFMATYEVLKATGALHPTLCAAGASVAGSLFTAPCDAMKQRMQVDPNASIRGELRAAFKSSNPLRRLFVGYPQFLIRDLPFDAIQMTSFEALKSWHSKAVEPGRPRTPAELAWLGGAAGAITGLLTTPLDVARTAEVCAMRAGLKCTGVACLRELVRQGGAKVLLRGSLPRMIEISLGGVLYFSALEHTKRVLGYHDPPAHFGDDDGKVAAA</sequence>
<dbReference type="InParanoid" id="C1E8T9"/>
<evidence type="ECO:0000256" key="5">
    <source>
        <dbReference type="ARBA" id="ARBA00022737"/>
    </source>
</evidence>
<dbReference type="KEGG" id="mis:MICPUN_108490"/>
<dbReference type="AlphaFoldDB" id="C1E8T9"/>
<dbReference type="GO" id="GO:0016020">
    <property type="term" value="C:membrane"/>
    <property type="evidence" value="ECO:0007669"/>
    <property type="project" value="UniProtKB-SubCell"/>
</dbReference>
<keyword evidence="6" id="KW-1133">Transmembrane helix</keyword>
<dbReference type="GeneID" id="8244244"/>
<name>C1E8T9_MICCC</name>
<evidence type="ECO:0000256" key="6">
    <source>
        <dbReference type="ARBA" id="ARBA00022989"/>
    </source>
</evidence>
<evidence type="ECO:0000256" key="3">
    <source>
        <dbReference type="ARBA" id="ARBA00022448"/>
    </source>
</evidence>
<keyword evidence="5" id="KW-0677">Repeat</keyword>
<dbReference type="PROSITE" id="PS50920">
    <property type="entry name" value="SOLCAR"/>
    <property type="match status" value="2"/>
</dbReference>
<evidence type="ECO:0000256" key="1">
    <source>
        <dbReference type="ARBA" id="ARBA00004141"/>
    </source>
</evidence>
<evidence type="ECO:0000256" key="2">
    <source>
        <dbReference type="ARBA" id="ARBA00006375"/>
    </source>
</evidence>
<dbReference type="InterPro" id="IPR023395">
    <property type="entry name" value="MCP_dom_sf"/>
</dbReference>
<evidence type="ECO:0000256" key="7">
    <source>
        <dbReference type="ARBA" id="ARBA00023136"/>
    </source>
</evidence>
<keyword evidence="4 8" id="KW-0812">Transmembrane</keyword>
<evidence type="ECO:0000256" key="9">
    <source>
        <dbReference type="RuleBase" id="RU000488"/>
    </source>
</evidence>
<dbReference type="PANTHER" id="PTHR45667">
    <property type="entry name" value="S-ADENOSYLMETHIONINE MITOCHONDRIAL CARRIER PROTEIN"/>
    <property type="match status" value="1"/>
</dbReference>
<dbReference type="RefSeq" id="XP_002502956.1">
    <property type="nucleotide sequence ID" value="XM_002502910.1"/>
</dbReference>
<organism evidence="10 11">
    <name type="scientific">Micromonas commoda (strain RCC299 / NOUM17 / CCMP2709)</name>
    <name type="common">Picoplanktonic green alga</name>
    <dbReference type="NCBI Taxonomy" id="296587"/>
    <lineage>
        <taxon>Eukaryota</taxon>
        <taxon>Viridiplantae</taxon>
        <taxon>Chlorophyta</taxon>
        <taxon>Mamiellophyceae</taxon>
        <taxon>Mamiellales</taxon>
        <taxon>Mamiellaceae</taxon>
        <taxon>Micromonas</taxon>
    </lineage>
</organism>
<dbReference type="Proteomes" id="UP000002009">
    <property type="component" value="Chromosome 6"/>
</dbReference>
<feature type="repeat" description="Solcar" evidence="8">
    <location>
        <begin position="163"/>
        <end position="249"/>
    </location>
</feature>
<accession>C1E8T9</accession>
<dbReference type="InterPro" id="IPR018108">
    <property type="entry name" value="MCP_transmembrane"/>
</dbReference>
<keyword evidence="3 9" id="KW-0813">Transport</keyword>
<dbReference type="OrthoDB" id="276989at2759"/>
<keyword evidence="7 8" id="KW-0472">Membrane</keyword>
<gene>
    <name evidence="10" type="ORF">MICPUN_108490</name>
</gene>
<keyword evidence="11" id="KW-1185">Reference proteome</keyword>
<comment type="similarity">
    <text evidence="2 9">Belongs to the mitochondrial carrier (TC 2.A.29) family.</text>
</comment>
<evidence type="ECO:0000256" key="4">
    <source>
        <dbReference type="ARBA" id="ARBA00022692"/>
    </source>
</evidence>
<evidence type="ECO:0000313" key="11">
    <source>
        <dbReference type="Proteomes" id="UP000002009"/>
    </source>
</evidence>
<comment type="subcellular location">
    <subcellularLocation>
        <location evidence="1">Membrane</location>
        <topology evidence="1">Multi-pass membrane protein</topology>
    </subcellularLocation>
</comment>
<dbReference type="eggNOG" id="KOG0768">
    <property type="taxonomic scope" value="Eukaryota"/>
</dbReference>
<feature type="repeat" description="Solcar" evidence="8">
    <location>
        <begin position="69"/>
        <end position="152"/>
    </location>
</feature>
<dbReference type="EMBL" id="CP001327">
    <property type="protein sequence ID" value="ACO64214.1"/>
    <property type="molecule type" value="Genomic_DNA"/>
</dbReference>
<reference evidence="10 11" key="1">
    <citation type="journal article" date="2009" name="Science">
        <title>Green evolution and dynamic adaptations revealed by genomes of the marine picoeukaryotes Micromonas.</title>
        <authorList>
            <person name="Worden A.Z."/>
            <person name="Lee J.H."/>
            <person name="Mock T."/>
            <person name="Rouze P."/>
            <person name="Simmons M.P."/>
            <person name="Aerts A.L."/>
            <person name="Allen A.E."/>
            <person name="Cuvelier M.L."/>
            <person name="Derelle E."/>
            <person name="Everett M.V."/>
            <person name="Foulon E."/>
            <person name="Grimwood J."/>
            <person name="Gundlach H."/>
            <person name="Henrissat B."/>
            <person name="Napoli C."/>
            <person name="McDonald S.M."/>
            <person name="Parker M.S."/>
            <person name="Rombauts S."/>
            <person name="Salamov A."/>
            <person name="Von Dassow P."/>
            <person name="Badger J.H."/>
            <person name="Coutinho P.M."/>
            <person name="Demir E."/>
            <person name="Dubchak I."/>
            <person name="Gentemann C."/>
            <person name="Eikrem W."/>
            <person name="Gready J.E."/>
            <person name="John U."/>
            <person name="Lanier W."/>
            <person name="Lindquist E.A."/>
            <person name="Lucas S."/>
            <person name="Mayer K.F."/>
            <person name="Moreau H."/>
            <person name="Not F."/>
            <person name="Otillar R."/>
            <person name="Panaud O."/>
            <person name="Pangilinan J."/>
            <person name="Paulsen I."/>
            <person name="Piegu B."/>
            <person name="Poliakov A."/>
            <person name="Robbens S."/>
            <person name="Schmutz J."/>
            <person name="Toulza E."/>
            <person name="Wyss T."/>
            <person name="Zelensky A."/>
            <person name="Zhou K."/>
            <person name="Armbrust E.V."/>
            <person name="Bhattacharya D."/>
            <person name="Goodenough U.W."/>
            <person name="Van de Peer Y."/>
            <person name="Grigoriev I.V."/>
        </authorList>
    </citation>
    <scope>NUCLEOTIDE SEQUENCE [LARGE SCALE GENOMIC DNA]</scope>
    <source>
        <strain evidence="11">RCC299 / NOUM17</strain>
    </source>
</reference>
<protein>
    <submittedName>
        <fullName evidence="10">Mitochondrial carrier family</fullName>
    </submittedName>
</protein>
<dbReference type="SUPFAM" id="SSF103506">
    <property type="entry name" value="Mitochondrial carrier"/>
    <property type="match status" value="1"/>
</dbReference>
<dbReference type="OMA" id="FDAIQMT"/>
<evidence type="ECO:0000313" key="10">
    <source>
        <dbReference type="EMBL" id="ACO64214.1"/>
    </source>
</evidence>